<evidence type="ECO:0000256" key="1">
    <source>
        <dbReference type="ARBA" id="ARBA00007177"/>
    </source>
</evidence>
<reference evidence="4" key="1">
    <citation type="journal article" date="2014" name="Genome Announc.">
        <title>Draft Genome Sequence of Clostridium straminisolvens Strain JCM 21531T, Isolated from a Cellulose-Degrading Bacterial Community.</title>
        <authorList>
            <person name="Yuki M."/>
            <person name="Oshima K."/>
            <person name="Suda W."/>
            <person name="Sakamoto M."/>
            <person name="Kitamura K."/>
            <person name="Iida T."/>
            <person name="Hattori M."/>
            <person name="Ohkuma M."/>
        </authorList>
    </citation>
    <scope>NUCLEOTIDE SEQUENCE [LARGE SCALE GENOMIC DNA]</scope>
    <source>
        <strain evidence="4">JCM 21531</strain>
    </source>
</reference>
<keyword evidence="5" id="KW-1185">Reference proteome</keyword>
<dbReference type="OrthoDB" id="5328682at2"/>
<comment type="function">
    <text evidence="3">Required for maturation of urease via the functional incorporation of the urease nickel metallocenter.</text>
</comment>
<dbReference type="EMBL" id="BAVR01000124">
    <property type="protein sequence ID" value="GAE90980.1"/>
    <property type="molecule type" value="Genomic_DNA"/>
</dbReference>
<dbReference type="GO" id="GO:0016151">
    <property type="term" value="F:nickel cation binding"/>
    <property type="evidence" value="ECO:0007669"/>
    <property type="project" value="UniProtKB-UniRule"/>
</dbReference>
<evidence type="ECO:0000256" key="3">
    <source>
        <dbReference type="HAMAP-Rule" id="MF_01384"/>
    </source>
</evidence>
<keyword evidence="2 3" id="KW-0143">Chaperone</keyword>
<dbReference type="RefSeq" id="WP_038291545.1">
    <property type="nucleotide sequence ID" value="NZ_BAVR01000124.1"/>
</dbReference>
<sequence>MKNKFGKESKLYIRAKVLNGKTYLQESYFTAPFKIAKPFYEGHGGFMSLMVMSASAGVMEGDDYRIEVELDRGARVKLEGQSYQKIHRMKNGMATQYNSFTLADGAFLDYAPNPTIPFADSAFYSNTECRMEEGSAFIYSEILAAGRVKSGEIFRFREYLSGIKIYYGGELIFLENQFLFPKVQNLEGIGFFEGFTHQASMGFFGEQISDELIDKLYVMLTAMEDVQFGLSKTKKYGFVVRILGNSSDRLESILKLIRNEIIVSSK</sequence>
<dbReference type="HAMAP" id="MF_01384">
    <property type="entry name" value="UreD"/>
    <property type="match status" value="1"/>
</dbReference>
<dbReference type="PANTHER" id="PTHR33643">
    <property type="entry name" value="UREASE ACCESSORY PROTEIN D"/>
    <property type="match status" value="1"/>
</dbReference>
<evidence type="ECO:0000256" key="2">
    <source>
        <dbReference type="ARBA" id="ARBA00023186"/>
    </source>
</evidence>
<comment type="subunit">
    <text evidence="3">UreD, UreF and UreG form a complex that acts as a GTP-hydrolysis-dependent molecular chaperone, activating the urease apoprotein by helping to assemble the nickel containing metallocenter of UreC. The UreE protein probably delivers the nickel.</text>
</comment>
<keyword evidence="3" id="KW-0963">Cytoplasm</keyword>
<comment type="caution">
    <text evidence="4">The sequence shown here is derived from an EMBL/GenBank/DDBJ whole genome shotgun (WGS) entry which is preliminary data.</text>
</comment>
<dbReference type="STRING" id="1294263.JCM21531_4648"/>
<dbReference type="AlphaFoldDB" id="W4VC60"/>
<dbReference type="GO" id="GO:0005737">
    <property type="term" value="C:cytoplasm"/>
    <property type="evidence" value="ECO:0007669"/>
    <property type="project" value="UniProtKB-SubCell"/>
</dbReference>
<comment type="similarity">
    <text evidence="1 3">Belongs to the UreD family.</text>
</comment>
<gene>
    <name evidence="3" type="primary">ureD</name>
    <name evidence="4" type="ORF">JCM21531_4648</name>
</gene>
<comment type="subcellular location">
    <subcellularLocation>
        <location evidence="3">Cytoplasm</location>
    </subcellularLocation>
</comment>
<organism evidence="4 5">
    <name type="scientific">Acetivibrio straminisolvens JCM 21531</name>
    <dbReference type="NCBI Taxonomy" id="1294263"/>
    <lineage>
        <taxon>Bacteria</taxon>
        <taxon>Bacillati</taxon>
        <taxon>Bacillota</taxon>
        <taxon>Clostridia</taxon>
        <taxon>Eubacteriales</taxon>
        <taxon>Oscillospiraceae</taxon>
        <taxon>Acetivibrio</taxon>
    </lineage>
</organism>
<proteinExistence type="inferred from homology"/>
<name>W4VC60_9FIRM</name>
<protein>
    <recommendedName>
        <fullName evidence="3">Urease accessory protein UreD</fullName>
    </recommendedName>
</protein>
<keyword evidence="3" id="KW-0996">Nickel insertion</keyword>
<dbReference type="InterPro" id="IPR002669">
    <property type="entry name" value="UreD"/>
</dbReference>
<evidence type="ECO:0000313" key="4">
    <source>
        <dbReference type="EMBL" id="GAE90980.1"/>
    </source>
</evidence>
<dbReference type="PANTHER" id="PTHR33643:SF1">
    <property type="entry name" value="UREASE ACCESSORY PROTEIN D"/>
    <property type="match status" value="1"/>
</dbReference>
<dbReference type="Proteomes" id="UP000019109">
    <property type="component" value="Unassembled WGS sequence"/>
</dbReference>
<dbReference type="Pfam" id="PF01774">
    <property type="entry name" value="UreD"/>
    <property type="match status" value="1"/>
</dbReference>
<accession>W4VC60</accession>
<evidence type="ECO:0000313" key="5">
    <source>
        <dbReference type="Proteomes" id="UP000019109"/>
    </source>
</evidence>